<dbReference type="EMBL" id="JABFCT010000002">
    <property type="protein sequence ID" value="KAF5878407.1"/>
    <property type="molecule type" value="Genomic_DNA"/>
</dbReference>
<keyword evidence="2" id="KW-1185">Reference proteome</keyword>
<dbReference type="OrthoDB" id="5392779at2759"/>
<evidence type="ECO:0000313" key="1">
    <source>
        <dbReference type="EMBL" id="KAF5878407.1"/>
    </source>
</evidence>
<gene>
    <name evidence="1" type="ORF">Bfra_000572</name>
</gene>
<name>A0A8H6B3M7_9HELO</name>
<reference evidence="1 2" key="1">
    <citation type="journal article" date="2020" name="Phytopathology">
        <title>A high-quality genome resource of Botrytis fragariae, a new and rapidly spreading fungal pathogen causing strawberry gray mold in the U.S.A.</title>
        <authorList>
            <person name="Wu Y."/>
            <person name="Saski C.A."/>
            <person name="Schnabel G."/>
            <person name="Xiao S."/>
            <person name="Hu M."/>
        </authorList>
    </citation>
    <scope>NUCLEOTIDE SEQUENCE [LARGE SCALE GENOMIC DNA]</scope>
    <source>
        <strain evidence="1 2">BVB16</strain>
    </source>
</reference>
<sequence length="154" mass="17358">MSRRRQPRENLYDLRCKKRRNNTQENVDKEGGKFCMHIRHLGIVNIVHQNFFAREQSRLQTFQGESTRTTLPLVSSSNTCPHLSHTSPPGAGNQQPVNHLQGMEQESNTLAGCSQATYLDMPAIMVGVDDWAFQGVDMRIFVGLMRGMPGLDSV</sequence>
<organism evidence="1 2">
    <name type="scientific">Botrytis fragariae</name>
    <dbReference type="NCBI Taxonomy" id="1964551"/>
    <lineage>
        <taxon>Eukaryota</taxon>
        <taxon>Fungi</taxon>
        <taxon>Dikarya</taxon>
        <taxon>Ascomycota</taxon>
        <taxon>Pezizomycotina</taxon>
        <taxon>Leotiomycetes</taxon>
        <taxon>Helotiales</taxon>
        <taxon>Sclerotiniaceae</taxon>
        <taxon>Botrytis</taxon>
    </lineage>
</organism>
<comment type="caution">
    <text evidence="1">The sequence shown here is derived from an EMBL/GenBank/DDBJ whole genome shotgun (WGS) entry which is preliminary data.</text>
</comment>
<dbReference type="RefSeq" id="XP_037197351.1">
    <property type="nucleotide sequence ID" value="XM_037331018.1"/>
</dbReference>
<dbReference type="AlphaFoldDB" id="A0A8H6B3M7"/>
<dbReference type="Proteomes" id="UP000531561">
    <property type="component" value="Unassembled WGS sequence"/>
</dbReference>
<dbReference type="GeneID" id="59254710"/>
<evidence type="ECO:0000313" key="2">
    <source>
        <dbReference type="Proteomes" id="UP000531561"/>
    </source>
</evidence>
<proteinExistence type="predicted"/>
<accession>A0A8H6B3M7</accession>
<protein>
    <submittedName>
        <fullName evidence="1">Uncharacterized protein</fullName>
    </submittedName>
</protein>